<dbReference type="AlphaFoldDB" id="A0A6B2L315"/>
<proteinExistence type="predicted"/>
<dbReference type="InterPro" id="IPR011009">
    <property type="entry name" value="Kinase-like_dom_sf"/>
</dbReference>
<evidence type="ECO:0000256" key="4">
    <source>
        <dbReference type="ARBA" id="ARBA00022840"/>
    </source>
</evidence>
<dbReference type="SMART" id="SM00252">
    <property type="entry name" value="SH2"/>
    <property type="match status" value="1"/>
</dbReference>
<accession>A0A6B2L315</accession>
<protein>
    <recommendedName>
        <fullName evidence="11">SH2 domain-containing protein</fullName>
    </recommendedName>
</protein>
<feature type="domain" description="Protein kinase" evidence="9">
    <location>
        <begin position="1"/>
        <end position="261"/>
    </location>
</feature>
<feature type="domain" description="SH2" evidence="8">
    <location>
        <begin position="364"/>
        <end position="437"/>
    </location>
</feature>
<dbReference type="SUPFAM" id="SSF56112">
    <property type="entry name" value="Protein kinase-like (PK-like)"/>
    <property type="match status" value="1"/>
</dbReference>
<keyword evidence="2" id="KW-0547">Nucleotide-binding</keyword>
<keyword evidence="5" id="KW-0829">Tyrosine-protein kinase</keyword>
<evidence type="ECO:0000256" key="2">
    <source>
        <dbReference type="ARBA" id="ARBA00022741"/>
    </source>
</evidence>
<evidence type="ECO:0000259" key="8">
    <source>
        <dbReference type="PROSITE" id="PS50001"/>
    </source>
</evidence>
<dbReference type="Gene3D" id="3.30.505.10">
    <property type="entry name" value="SH2 domain"/>
    <property type="match status" value="1"/>
</dbReference>
<dbReference type="InterPro" id="IPR001245">
    <property type="entry name" value="Ser-Thr/Tyr_kinase_cat_dom"/>
</dbReference>
<dbReference type="InterPro" id="IPR000719">
    <property type="entry name" value="Prot_kinase_dom"/>
</dbReference>
<evidence type="ECO:0000256" key="1">
    <source>
        <dbReference type="ARBA" id="ARBA00022679"/>
    </source>
</evidence>
<dbReference type="PROSITE" id="PS00108">
    <property type="entry name" value="PROTEIN_KINASE_ST"/>
    <property type="match status" value="1"/>
</dbReference>
<dbReference type="PROSITE" id="PS50001">
    <property type="entry name" value="SH2"/>
    <property type="match status" value="1"/>
</dbReference>
<keyword evidence="4" id="KW-0067">ATP-binding</keyword>
<sequence>MGKGQFGKVYKGRCRDSSVAVKVPKNQNLTTQELEDFRREVAIMSKIFHPNVVLFMGACTQPGNIKIVTERMTTDLESLLLSPKGKTIPTIVRMKMARDAAKGMSWLHGISNIIHRDLKPANLLVDQSYNVKVTDFGFSEVLKGETTKDTYGPRGTVLWMSPEVMNNEEFDKTIDVYAFGIILWQIYTLQEPFTNYEDLGEFKHAICVKGERPVIPPHDPTQRPPRPTPQSLVDLLSSCWNHDRRKRPSFSSIVNSINLILVDLIIDDPLAALFWKNHFFSMKQDLEEVVWWRGFVAGLAIETGIKDKTRFDVLHPYLATFGSEAKKVTIFDFNQSIHWFGCYYAKESAEETLQEIKKLTSKVWFHGFIDQYEADGRLSRQPPGAFLVRLSKTYSCFPFTLSLSAKKHLRIKKSNGEFSIEMKNYTTKHKTLIELIEAISNVFDPPLTISCPQTPAPHAYEDN</sequence>
<evidence type="ECO:0000256" key="5">
    <source>
        <dbReference type="ARBA" id="ARBA00023137"/>
    </source>
</evidence>
<dbReference type="SMART" id="SM00220">
    <property type="entry name" value="S_TKc"/>
    <property type="match status" value="1"/>
</dbReference>
<dbReference type="Pfam" id="PF00017">
    <property type="entry name" value="SH2"/>
    <property type="match status" value="1"/>
</dbReference>
<dbReference type="InterPro" id="IPR008271">
    <property type="entry name" value="Ser/Thr_kinase_AS"/>
</dbReference>
<evidence type="ECO:0000256" key="3">
    <source>
        <dbReference type="ARBA" id="ARBA00022777"/>
    </source>
</evidence>
<dbReference type="Gene3D" id="3.30.200.20">
    <property type="entry name" value="Phosphorylase Kinase, domain 1"/>
    <property type="match status" value="1"/>
</dbReference>
<keyword evidence="3" id="KW-0418">Kinase</keyword>
<dbReference type="CDD" id="cd00173">
    <property type="entry name" value="SH2"/>
    <property type="match status" value="1"/>
</dbReference>
<dbReference type="Gene3D" id="1.10.510.10">
    <property type="entry name" value="Transferase(Phosphotransferase) domain 1"/>
    <property type="match status" value="1"/>
</dbReference>
<reference evidence="10" key="1">
    <citation type="journal article" date="2020" name="J. Eukaryot. Microbiol.">
        <title>De novo Sequencing, Assembly and Annotation of the Transcriptome for the Free-Living Testate Amoeba Arcella intermedia.</title>
        <authorList>
            <person name="Ribeiro G.M."/>
            <person name="Porfirio-Sousa A.L."/>
            <person name="Maurer-Alcala X.X."/>
            <person name="Katz L.A."/>
            <person name="Lahr D.J.G."/>
        </authorList>
    </citation>
    <scope>NUCLEOTIDE SEQUENCE</scope>
</reference>
<dbReference type="PROSITE" id="PS50011">
    <property type="entry name" value="PROTEIN_KINASE_DOM"/>
    <property type="match status" value="1"/>
</dbReference>
<dbReference type="PANTHER" id="PTHR44329">
    <property type="entry name" value="SERINE/THREONINE-PROTEIN KINASE TNNI3K-RELATED"/>
    <property type="match status" value="1"/>
</dbReference>
<keyword evidence="7" id="KW-0727">SH2 domain</keyword>
<organism evidence="10">
    <name type="scientific">Arcella intermedia</name>
    <dbReference type="NCBI Taxonomy" id="1963864"/>
    <lineage>
        <taxon>Eukaryota</taxon>
        <taxon>Amoebozoa</taxon>
        <taxon>Tubulinea</taxon>
        <taxon>Elardia</taxon>
        <taxon>Arcellinida</taxon>
        <taxon>Sphaerothecina</taxon>
        <taxon>Arcellidae</taxon>
        <taxon>Arcella</taxon>
    </lineage>
</organism>
<dbReference type="Pfam" id="PF07714">
    <property type="entry name" value="PK_Tyr_Ser-Thr"/>
    <property type="match status" value="1"/>
</dbReference>
<evidence type="ECO:0000256" key="6">
    <source>
        <dbReference type="ARBA" id="ARBA00025089"/>
    </source>
</evidence>
<dbReference type="InterPro" id="IPR000980">
    <property type="entry name" value="SH2"/>
</dbReference>
<dbReference type="GO" id="GO:0005524">
    <property type="term" value="F:ATP binding"/>
    <property type="evidence" value="ECO:0007669"/>
    <property type="project" value="UniProtKB-KW"/>
</dbReference>
<dbReference type="PANTHER" id="PTHR44329:SF53">
    <property type="entry name" value="DUAL SPECIFICITY PROTEIN KINASE SHKD"/>
    <property type="match status" value="1"/>
</dbReference>
<evidence type="ECO:0000313" key="10">
    <source>
        <dbReference type="EMBL" id="NDV31305.1"/>
    </source>
</evidence>
<dbReference type="CDD" id="cd13999">
    <property type="entry name" value="STKc_MAP3K-like"/>
    <property type="match status" value="1"/>
</dbReference>
<dbReference type="EMBL" id="GIBP01002336">
    <property type="protein sequence ID" value="NDV31305.1"/>
    <property type="molecule type" value="Transcribed_RNA"/>
</dbReference>
<name>A0A6B2L315_9EUKA</name>
<dbReference type="GO" id="GO:0004674">
    <property type="term" value="F:protein serine/threonine kinase activity"/>
    <property type="evidence" value="ECO:0007669"/>
    <property type="project" value="TreeGrafter"/>
</dbReference>
<evidence type="ECO:0008006" key="11">
    <source>
        <dbReference type="Google" id="ProtNLM"/>
    </source>
</evidence>
<evidence type="ECO:0000256" key="7">
    <source>
        <dbReference type="PROSITE-ProRule" id="PRU00191"/>
    </source>
</evidence>
<dbReference type="GO" id="GO:0004713">
    <property type="term" value="F:protein tyrosine kinase activity"/>
    <property type="evidence" value="ECO:0007669"/>
    <property type="project" value="UniProtKB-KW"/>
</dbReference>
<comment type="function">
    <text evidence="6">Required for proper chemotaxis and phagocytosis; proper spatiotemporal control of F-actin levels in chemotaxing cells. Negative regulator of the PI3K (phosphatidylinositol 3 kinase) pathway. Predominantly phosphorylates serines and threonines and tyrosines at a lower level.</text>
</comment>
<dbReference type="SUPFAM" id="SSF55550">
    <property type="entry name" value="SH2 domain"/>
    <property type="match status" value="1"/>
</dbReference>
<keyword evidence="1" id="KW-0808">Transferase</keyword>
<dbReference type="InterPro" id="IPR051681">
    <property type="entry name" value="Ser/Thr_Kinases-Pseudokinases"/>
</dbReference>
<dbReference type="InterPro" id="IPR036860">
    <property type="entry name" value="SH2_dom_sf"/>
</dbReference>
<evidence type="ECO:0000259" key="9">
    <source>
        <dbReference type="PROSITE" id="PS50011"/>
    </source>
</evidence>